<gene>
    <name evidence="1" type="ORF">Pint_30782</name>
</gene>
<protein>
    <submittedName>
        <fullName evidence="1">Uncharacterized protein</fullName>
    </submittedName>
</protein>
<name>A0ACC0WXZ3_9ROSI</name>
<organism evidence="1 2">
    <name type="scientific">Pistacia integerrima</name>
    <dbReference type="NCBI Taxonomy" id="434235"/>
    <lineage>
        <taxon>Eukaryota</taxon>
        <taxon>Viridiplantae</taxon>
        <taxon>Streptophyta</taxon>
        <taxon>Embryophyta</taxon>
        <taxon>Tracheophyta</taxon>
        <taxon>Spermatophyta</taxon>
        <taxon>Magnoliopsida</taxon>
        <taxon>eudicotyledons</taxon>
        <taxon>Gunneridae</taxon>
        <taxon>Pentapetalae</taxon>
        <taxon>rosids</taxon>
        <taxon>malvids</taxon>
        <taxon>Sapindales</taxon>
        <taxon>Anacardiaceae</taxon>
        <taxon>Pistacia</taxon>
    </lineage>
</organism>
<dbReference type="Proteomes" id="UP001163603">
    <property type="component" value="Chromosome 15"/>
</dbReference>
<evidence type="ECO:0000313" key="2">
    <source>
        <dbReference type="Proteomes" id="UP001163603"/>
    </source>
</evidence>
<keyword evidence="2" id="KW-1185">Reference proteome</keyword>
<comment type="caution">
    <text evidence="1">The sequence shown here is derived from an EMBL/GenBank/DDBJ whole genome shotgun (WGS) entry which is preliminary data.</text>
</comment>
<dbReference type="EMBL" id="CM047750">
    <property type="protein sequence ID" value="KAJ0006908.1"/>
    <property type="molecule type" value="Genomic_DNA"/>
</dbReference>
<sequence>MCLFDTLNIRGNPNLKNNFLYTKYPRFEKEPGFVF</sequence>
<accession>A0ACC0WXZ3</accession>
<reference evidence="2" key="1">
    <citation type="journal article" date="2023" name="G3 (Bethesda)">
        <title>Genome assembly and association tests identify interacting loci associated with vigor, precocity, and sex in interspecific pistachio rootstocks.</title>
        <authorList>
            <person name="Palmer W."/>
            <person name="Jacygrad E."/>
            <person name="Sagayaradj S."/>
            <person name="Cavanaugh K."/>
            <person name="Han R."/>
            <person name="Bertier L."/>
            <person name="Beede B."/>
            <person name="Kafkas S."/>
            <person name="Golino D."/>
            <person name="Preece J."/>
            <person name="Michelmore R."/>
        </authorList>
    </citation>
    <scope>NUCLEOTIDE SEQUENCE [LARGE SCALE GENOMIC DNA]</scope>
</reference>
<proteinExistence type="predicted"/>
<evidence type="ECO:0000313" key="1">
    <source>
        <dbReference type="EMBL" id="KAJ0006908.1"/>
    </source>
</evidence>